<dbReference type="Pfam" id="PF13692">
    <property type="entry name" value="Glyco_trans_1_4"/>
    <property type="match status" value="1"/>
</dbReference>
<reference evidence="2" key="1">
    <citation type="submission" date="2017-05" db="EMBL/GenBank/DDBJ databases">
        <authorList>
            <person name="Macchi M."/>
            <person name="Festa S."/>
            <person name="Coppotelli B.M."/>
            <person name="Morelli I.S."/>
        </authorList>
    </citation>
    <scope>NUCLEOTIDE SEQUENCE [LARGE SCALE GENOMIC DNA]</scope>
    <source>
        <strain evidence="2">I</strain>
    </source>
</reference>
<dbReference type="InterPro" id="IPR050194">
    <property type="entry name" value="Glycosyltransferase_grp1"/>
</dbReference>
<dbReference type="SUPFAM" id="SSF53756">
    <property type="entry name" value="UDP-Glycosyltransferase/glycogen phosphorylase"/>
    <property type="match status" value="1"/>
</dbReference>
<dbReference type="RefSeq" id="WP_088153325.1">
    <property type="nucleotide sequence ID" value="NZ_NHON01000049.1"/>
</dbReference>
<accession>A0A211ZHQ4</accession>
<name>A0A211ZHQ4_9PROT</name>
<dbReference type="EMBL" id="NHON01000049">
    <property type="protein sequence ID" value="OWJ64808.1"/>
    <property type="molecule type" value="Genomic_DNA"/>
</dbReference>
<dbReference type="CDD" id="cd03801">
    <property type="entry name" value="GT4_PimA-like"/>
    <property type="match status" value="1"/>
</dbReference>
<dbReference type="Proteomes" id="UP000196655">
    <property type="component" value="Unassembled WGS sequence"/>
</dbReference>
<dbReference type="PANTHER" id="PTHR45947:SF15">
    <property type="entry name" value="TEICHURONIC ACID BIOSYNTHESIS GLYCOSYLTRANSFERASE TUAC-RELATED"/>
    <property type="match status" value="1"/>
</dbReference>
<dbReference type="STRING" id="1122125.GCA_000423185_06870"/>
<dbReference type="AlphaFoldDB" id="A0A211ZHQ4"/>
<dbReference type="Gene3D" id="3.40.50.2000">
    <property type="entry name" value="Glycogen Phosphorylase B"/>
    <property type="match status" value="2"/>
</dbReference>
<evidence type="ECO:0000313" key="2">
    <source>
        <dbReference type="Proteomes" id="UP000196655"/>
    </source>
</evidence>
<protein>
    <recommendedName>
        <fullName evidence="3">Glycosyl transferase family 1 domain-containing protein</fullName>
    </recommendedName>
</protein>
<dbReference type="PANTHER" id="PTHR45947">
    <property type="entry name" value="SULFOQUINOVOSYL TRANSFERASE SQD2"/>
    <property type="match status" value="1"/>
</dbReference>
<keyword evidence="2" id="KW-1185">Reference proteome</keyword>
<dbReference type="GO" id="GO:0016757">
    <property type="term" value="F:glycosyltransferase activity"/>
    <property type="evidence" value="ECO:0007669"/>
    <property type="project" value="TreeGrafter"/>
</dbReference>
<evidence type="ECO:0000313" key="1">
    <source>
        <dbReference type="EMBL" id="OWJ64808.1"/>
    </source>
</evidence>
<evidence type="ECO:0008006" key="3">
    <source>
        <dbReference type="Google" id="ProtNLM"/>
    </source>
</evidence>
<sequence>MKLAYFGYPQIGGTYSLFRHLRAGLAGAGIELRWLGCGPNAHAAADNPMFRTERQNGNTVGRPDDDDTARTRAMVAAIEEGFDGVFVTVLADPVQTNAVRYLDPRIFRITIVVNITPGTYAAARAIRDHVHVTVGVAPRIQADLVRRYGFDRDRTVTIPIGIDIAGVVSARPERSSKSLRVLYLGRVEEQAKGVLWLPRICRDLPPSVTLTVAGDGPDLGRLKARCADLGSRVQFRGAVAPSVVGKLLAEHDVLLMPSRFEGFPVTLVEAMAAGCVPVASRIQGTTDLAVEHGVNGFLFPVGDTRAAAQAIARLAEDRSTLAAMSIRASHKARDHFGVGLMAERYRDLIDGLRYSQPVVAPPLGLAGWRLPPGLRPGIRTYLPTSLKNALRTLRERQA</sequence>
<gene>
    <name evidence="1" type="ORF">BWR60_22785</name>
</gene>
<proteinExistence type="predicted"/>
<organism evidence="1 2">
    <name type="scientific">Inquilinus limosus</name>
    <dbReference type="NCBI Taxonomy" id="171674"/>
    <lineage>
        <taxon>Bacteria</taxon>
        <taxon>Pseudomonadati</taxon>
        <taxon>Pseudomonadota</taxon>
        <taxon>Alphaproteobacteria</taxon>
        <taxon>Rhodospirillales</taxon>
        <taxon>Rhodospirillaceae</taxon>
        <taxon>Inquilinus</taxon>
    </lineage>
</organism>
<comment type="caution">
    <text evidence="1">The sequence shown here is derived from an EMBL/GenBank/DDBJ whole genome shotgun (WGS) entry which is preliminary data.</text>
</comment>
<dbReference type="OrthoDB" id="7249056at2"/>